<dbReference type="EMBL" id="JADGJQ010000114">
    <property type="protein sequence ID" value="KAJ3168786.1"/>
    <property type="molecule type" value="Genomic_DNA"/>
</dbReference>
<feature type="transmembrane region" description="Helical" evidence="1">
    <location>
        <begin position="185"/>
        <end position="205"/>
    </location>
</feature>
<proteinExistence type="predicted"/>
<dbReference type="Proteomes" id="UP001212152">
    <property type="component" value="Unassembled WGS sequence"/>
</dbReference>
<keyword evidence="1" id="KW-0472">Membrane</keyword>
<evidence type="ECO:0000313" key="3">
    <source>
        <dbReference type="Proteomes" id="UP001212152"/>
    </source>
</evidence>
<feature type="transmembrane region" description="Helical" evidence="1">
    <location>
        <begin position="88"/>
        <end position="109"/>
    </location>
</feature>
<protein>
    <submittedName>
        <fullName evidence="2">Uncharacterized protein</fullName>
    </submittedName>
</protein>
<feature type="transmembrane region" description="Helical" evidence="1">
    <location>
        <begin position="153"/>
        <end position="173"/>
    </location>
</feature>
<comment type="caution">
    <text evidence="2">The sequence shown here is derived from an EMBL/GenBank/DDBJ whole genome shotgun (WGS) entry which is preliminary data.</text>
</comment>
<dbReference type="NCBIfam" id="NF041646">
    <property type="entry name" value="VC0807_fam"/>
    <property type="match status" value="1"/>
</dbReference>
<keyword evidence="1" id="KW-1133">Transmembrane helix</keyword>
<keyword evidence="3" id="KW-1185">Reference proteome</keyword>
<organism evidence="2 3">
    <name type="scientific">Geranomyces variabilis</name>
    <dbReference type="NCBI Taxonomy" id="109894"/>
    <lineage>
        <taxon>Eukaryota</taxon>
        <taxon>Fungi</taxon>
        <taxon>Fungi incertae sedis</taxon>
        <taxon>Chytridiomycota</taxon>
        <taxon>Chytridiomycota incertae sedis</taxon>
        <taxon>Chytridiomycetes</taxon>
        <taxon>Spizellomycetales</taxon>
        <taxon>Powellomycetaceae</taxon>
        <taxon>Geranomyces</taxon>
    </lineage>
</organism>
<evidence type="ECO:0000313" key="2">
    <source>
        <dbReference type="EMBL" id="KAJ3168786.1"/>
    </source>
</evidence>
<sequence>MKGTLVRIVKKAHHALSPVQIIAPLVLYYSLAGSLSLILAVILSSIPPVLYVLYGAVVERKIEHFGVVVVLSFIVTLVTAEATDNVRILLLNNSITLLFMGVAFLWTLLPIARNGRLQRPLIYNMIERSDPDKYDDLWTTSQPFRSHMRALSLMWGLGLSGGFLAILLVVVLVSDQRTAANVANTLPPVVAAVLAAINIVLTCALHRRSKPVAKTVDAGVGVDSVGA</sequence>
<evidence type="ECO:0000256" key="1">
    <source>
        <dbReference type="SAM" id="Phobius"/>
    </source>
</evidence>
<feature type="transmembrane region" description="Helical" evidence="1">
    <location>
        <begin position="64"/>
        <end position="82"/>
    </location>
</feature>
<dbReference type="AlphaFoldDB" id="A0AAD5XLK5"/>
<feature type="transmembrane region" description="Helical" evidence="1">
    <location>
        <begin position="37"/>
        <end position="57"/>
    </location>
</feature>
<feature type="transmembrane region" description="Helical" evidence="1">
    <location>
        <begin position="12"/>
        <end position="31"/>
    </location>
</feature>
<reference evidence="2" key="1">
    <citation type="submission" date="2020-05" db="EMBL/GenBank/DDBJ databases">
        <title>Phylogenomic resolution of chytrid fungi.</title>
        <authorList>
            <person name="Stajich J.E."/>
            <person name="Amses K."/>
            <person name="Simmons R."/>
            <person name="Seto K."/>
            <person name="Myers J."/>
            <person name="Bonds A."/>
            <person name="Quandt C.A."/>
            <person name="Barry K."/>
            <person name="Liu P."/>
            <person name="Grigoriev I."/>
            <person name="Longcore J.E."/>
            <person name="James T.Y."/>
        </authorList>
    </citation>
    <scope>NUCLEOTIDE SEQUENCE</scope>
    <source>
        <strain evidence="2">JEL0379</strain>
    </source>
</reference>
<accession>A0AAD5XLK5</accession>
<keyword evidence="1" id="KW-0812">Transmembrane</keyword>
<name>A0AAD5XLK5_9FUNG</name>
<gene>
    <name evidence="2" type="ORF">HDU87_000911</name>
</gene>